<dbReference type="Gene3D" id="2.130.10.10">
    <property type="entry name" value="YVTN repeat-like/Quinoprotein amine dehydrogenase"/>
    <property type="match status" value="2"/>
</dbReference>
<name>A0ABD1DUQ7_CULPP</name>
<feature type="domain" description="ATPase" evidence="2">
    <location>
        <begin position="449"/>
        <end position="578"/>
    </location>
</feature>
<dbReference type="InterPro" id="IPR011579">
    <property type="entry name" value="ATPase_dom"/>
</dbReference>
<feature type="compositionally biased region" description="Basic and acidic residues" evidence="1">
    <location>
        <begin position="31"/>
        <end position="50"/>
    </location>
</feature>
<keyword evidence="4" id="KW-1185">Reference proteome</keyword>
<dbReference type="InterPro" id="IPR015943">
    <property type="entry name" value="WD40/YVTN_repeat-like_dom_sf"/>
</dbReference>
<dbReference type="InterPro" id="IPR011047">
    <property type="entry name" value="Quinoprotein_ADH-like_sf"/>
</dbReference>
<dbReference type="PANTHER" id="PTHR19871">
    <property type="entry name" value="BETA TRANSDUCIN-RELATED PROTEIN"/>
    <property type="match status" value="1"/>
</dbReference>
<proteinExistence type="predicted"/>
<accession>A0ABD1DUQ7</accession>
<feature type="compositionally biased region" description="Basic and acidic residues" evidence="1">
    <location>
        <begin position="10"/>
        <end position="23"/>
    </location>
</feature>
<dbReference type="PANTHER" id="PTHR19871:SF37">
    <property type="entry name" value="GH25853P"/>
    <property type="match status" value="1"/>
</dbReference>
<dbReference type="EMBL" id="JBEHCU010001896">
    <property type="protein sequence ID" value="KAL1403213.1"/>
    <property type="molecule type" value="Genomic_DNA"/>
</dbReference>
<evidence type="ECO:0000313" key="3">
    <source>
        <dbReference type="EMBL" id="KAL1403213.1"/>
    </source>
</evidence>
<dbReference type="Gene3D" id="3.40.50.300">
    <property type="entry name" value="P-loop containing nucleotide triphosphate hydrolases"/>
    <property type="match status" value="1"/>
</dbReference>
<dbReference type="InterPro" id="IPR052752">
    <property type="entry name" value="NACHT-WD_repeat"/>
</dbReference>
<evidence type="ECO:0000259" key="2">
    <source>
        <dbReference type="Pfam" id="PF01637"/>
    </source>
</evidence>
<comment type="caution">
    <text evidence="3">The sequence shown here is derived from an EMBL/GenBank/DDBJ whole genome shotgun (WGS) entry which is preliminary data.</text>
</comment>
<gene>
    <name evidence="3" type="ORF">pipiens_005763</name>
</gene>
<evidence type="ECO:0000313" key="4">
    <source>
        <dbReference type="Proteomes" id="UP001562425"/>
    </source>
</evidence>
<reference evidence="3 4" key="1">
    <citation type="submission" date="2024-05" db="EMBL/GenBank/DDBJ databases">
        <title>Culex pipiens pipiens assembly and annotation.</title>
        <authorList>
            <person name="Alout H."/>
            <person name="Durand T."/>
        </authorList>
    </citation>
    <scope>NUCLEOTIDE SEQUENCE [LARGE SCALE GENOMIC DNA]</scope>
    <source>
        <strain evidence="3">HA-2024</strain>
        <tissue evidence="3">Whole body</tissue>
    </source>
</reference>
<dbReference type="SMART" id="SM00320">
    <property type="entry name" value="WD40"/>
    <property type="match status" value="3"/>
</dbReference>
<feature type="region of interest" description="Disordered" evidence="1">
    <location>
        <begin position="1"/>
        <end position="50"/>
    </location>
</feature>
<protein>
    <recommendedName>
        <fullName evidence="2">ATPase domain-containing protein</fullName>
    </recommendedName>
</protein>
<dbReference type="Proteomes" id="UP001562425">
    <property type="component" value="Unassembled WGS sequence"/>
</dbReference>
<dbReference type="SUPFAM" id="SSF50998">
    <property type="entry name" value="Quinoprotein alcohol dehydrogenase-like"/>
    <property type="match status" value="1"/>
</dbReference>
<dbReference type="Pfam" id="PF00400">
    <property type="entry name" value="WD40"/>
    <property type="match status" value="1"/>
</dbReference>
<dbReference type="SUPFAM" id="SSF52540">
    <property type="entry name" value="P-loop containing nucleoside triphosphate hydrolases"/>
    <property type="match status" value="1"/>
</dbReference>
<dbReference type="InterPro" id="IPR001680">
    <property type="entry name" value="WD40_rpt"/>
</dbReference>
<dbReference type="InterPro" id="IPR027417">
    <property type="entry name" value="P-loop_NTPase"/>
</dbReference>
<dbReference type="Pfam" id="PF01637">
    <property type="entry name" value="ATPase_2"/>
    <property type="match status" value="1"/>
</dbReference>
<dbReference type="AlphaFoldDB" id="A0ABD1DUQ7"/>
<evidence type="ECO:0000256" key="1">
    <source>
        <dbReference type="SAM" id="MobiDB-lite"/>
    </source>
</evidence>
<sequence length="1262" mass="140595">MGNYCSSGQTKKDKDNASEKSEESPSYQLADKSKTGKANDAKEAPLAAPERRATLAFEGNKAQQKALQNVQSITLSADSTTNSPMAATPPCDIPAVPLQQSLPQSLTPLYGKPSTNRRTDKYKKIVLYILAADDGYQSEKSVLRDVYKGLNQKCQSRGFELHVSDLHVMQTKGSGFDVNKWFSGPLEAQGGHDLAANCLAEIARQSCDSYLIPILFLSSTLGDPLLPLTIESQDFATALQTVAESSPAADRAILERWYTLDDKSQPACYRLNAKNSSNLSSEESEKELSTLLKILIDIFSKELRDSYLTTVVEQEINNTVLINQELSKRCIWVQNSVAPLKVTENSSSVEAEMIRRLSNIQNDLKSHLAEKHIVRIPANAGQQQDQFASLLDGCLSSVIDAVIDEHASKYSIPMCTFGVDRRLLGELEEVNRRSRVLNENCANFSITDRVKEYLTSKRRKPLVIYGKTGAGKSALVAKISHNVHTWLPESQLVLRYANLTTLSSDVTSLLGSITEQLSVLVKGTPTRCNHTIESYSEALKELIESSKQQVTILIDSVDSLRDLDDLGWLPLELLDNVKLILTVTSNCTEVAQLAQDQDEVLKRLKDKIGDAESFLYLMPFTQEQWEDVLCFGGGDIYSANGALQLPESWKKSNEKISVQAKILWWLAWLGITDLTDTSVSHISDKVFVILEEKFTAAVTRFIISLLLAAREGLLETEIITLIRNSNLVTGSTTKLWTHFCWKMGPLFLHNKNIIVVDGTLRQIAARRYEQNIAEAHKTLHEYFEKQPNSFADKNGKDKCFNMRNTPSAHLVLLKALFERHFRALNYDGQQFFSVLHACIEASSSPDNEILKQWRQFIETSSVSYLQKLELSEAETTEAKPKPEGEKTDAEKPAVTGYDLLMNLNIDGYFVISLSTEREEICVWDVAKCRKVRTLLGVPQPSAICPVGEHGVAVLCRREIRIVNLDEGKFKVTLKGVMNQKMPYFGLHDAAHLVCLSRNRMYVNLMNIESGDCVTTFKAGEDRFLNSLLVSGDGRILVCGDETQKPFPLLVWHLSQKKLLYDLRIPHHDFITSLSAITHEGSYVCVVAKELAEPSPNFIVVYDLQSGTLFKKWKPSCNTVSLAISQTNTCVIAGLEDARILIWDLVTGNCRCTLTGHNAPVTLLKLDPSGKMLLSGDKEGRDLSIRLWELDSGKMLAVYTPEERITTCEILSGGQYLALALENRLNIMTLKLRDGGDKQGDGDKSSVEYGQAENCGKVFDLKQ</sequence>
<organism evidence="3 4">
    <name type="scientific">Culex pipiens pipiens</name>
    <name type="common">Northern house mosquito</name>
    <dbReference type="NCBI Taxonomy" id="38569"/>
    <lineage>
        <taxon>Eukaryota</taxon>
        <taxon>Metazoa</taxon>
        <taxon>Ecdysozoa</taxon>
        <taxon>Arthropoda</taxon>
        <taxon>Hexapoda</taxon>
        <taxon>Insecta</taxon>
        <taxon>Pterygota</taxon>
        <taxon>Neoptera</taxon>
        <taxon>Endopterygota</taxon>
        <taxon>Diptera</taxon>
        <taxon>Nematocera</taxon>
        <taxon>Culicoidea</taxon>
        <taxon>Culicidae</taxon>
        <taxon>Culicinae</taxon>
        <taxon>Culicini</taxon>
        <taxon>Culex</taxon>
        <taxon>Culex</taxon>
    </lineage>
</organism>